<gene>
    <name evidence="4" type="ORF">SAMN04488117_111101</name>
</gene>
<dbReference type="RefSeq" id="WP_176832907.1">
    <property type="nucleotide sequence ID" value="NZ_FNBL01000011.1"/>
</dbReference>
<dbReference type="InterPro" id="IPR050490">
    <property type="entry name" value="Bact_solute-bd_prot1"/>
</dbReference>
<feature type="chain" id="PRO_5010256075" evidence="3">
    <location>
        <begin position="23"/>
        <end position="415"/>
    </location>
</feature>
<comment type="similarity">
    <text evidence="2">Belongs to the bacterial solute-binding protein 1 family.</text>
</comment>
<feature type="signal peptide" evidence="3">
    <location>
        <begin position="1"/>
        <end position="22"/>
    </location>
</feature>
<organism evidence="4 5">
    <name type="scientific">Celeribacter baekdonensis</name>
    <dbReference type="NCBI Taxonomy" id="875171"/>
    <lineage>
        <taxon>Bacteria</taxon>
        <taxon>Pseudomonadati</taxon>
        <taxon>Pseudomonadota</taxon>
        <taxon>Alphaproteobacteria</taxon>
        <taxon>Rhodobacterales</taxon>
        <taxon>Roseobacteraceae</taxon>
        <taxon>Celeribacter</taxon>
    </lineage>
</organism>
<proteinExistence type="inferred from homology"/>
<accession>A0A1G7RAR3</accession>
<evidence type="ECO:0000313" key="5">
    <source>
        <dbReference type="Proteomes" id="UP000182284"/>
    </source>
</evidence>
<dbReference type="SUPFAM" id="SSF53850">
    <property type="entry name" value="Periplasmic binding protein-like II"/>
    <property type="match status" value="1"/>
</dbReference>
<evidence type="ECO:0000256" key="3">
    <source>
        <dbReference type="SAM" id="SignalP"/>
    </source>
</evidence>
<comment type="subcellular location">
    <subcellularLocation>
        <location evidence="1">Periplasm</location>
    </subcellularLocation>
</comment>
<evidence type="ECO:0000256" key="1">
    <source>
        <dbReference type="ARBA" id="ARBA00004418"/>
    </source>
</evidence>
<dbReference type="PANTHER" id="PTHR43649:SF16">
    <property type="entry name" value="SUGAR-BINDING LIPOPROTEIN"/>
    <property type="match status" value="1"/>
</dbReference>
<dbReference type="EMBL" id="FNBL01000011">
    <property type="protein sequence ID" value="SDG07842.1"/>
    <property type="molecule type" value="Genomic_DNA"/>
</dbReference>
<name>A0A1G7RAR3_9RHOB</name>
<keyword evidence="3" id="KW-0732">Signal</keyword>
<dbReference type="Gene3D" id="3.40.190.10">
    <property type="entry name" value="Periplasmic binding protein-like II"/>
    <property type="match status" value="1"/>
</dbReference>
<dbReference type="Proteomes" id="UP000182284">
    <property type="component" value="Unassembled WGS sequence"/>
</dbReference>
<dbReference type="GO" id="GO:0042597">
    <property type="term" value="C:periplasmic space"/>
    <property type="evidence" value="ECO:0007669"/>
    <property type="project" value="UniProtKB-SubCell"/>
</dbReference>
<dbReference type="PANTHER" id="PTHR43649">
    <property type="entry name" value="ARABINOSE-BINDING PROTEIN-RELATED"/>
    <property type="match status" value="1"/>
</dbReference>
<dbReference type="InterPro" id="IPR006059">
    <property type="entry name" value="SBP"/>
</dbReference>
<protein>
    <submittedName>
        <fullName evidence="4">Carbohydrate ABC transporter substrate-binding protein, CUT1 family (TC 3.A.1.1.-)</fullName>
    </submittedName>
</protein>
<dbReference type="CDD" id="cd14748">
    <property type="entry name" value="PBP2_UgpB"/>
    <property type="match status" value="1"/>
</dbReference>
<evidence type="ECO:0000256" key="2">
    <source>
        <dbReference type="ARBA" id="ARBA00008520"/>
    </source>
</evidence>
<sequence length="415" mass="45205">MKTLLPLSTALIAAMATTQAHAVDIEVGYAYSATFDLTFEQIMQEFAKSHPDITVTFRATYENYEDATNTVLREAVANTLPDVSFQALNRQALLVERGIAKPLDAYIAAEPDFETDGYHKAMLDLSTFDGQIYGLPFSVSTPISFYNRDILDAAGVDTLPATWDEVIAACQLIKDKTDKEPLYWEWNISGNWLLQAAMWSQGAPMIKDGKLNMDNPEGLKALETAKAIFRDCGMKNVIGGDAAKSLAAGDLGMFFSSTAYVGFVDRSKVGDWEFVTAPYPGIDGAPQSLPAGGNSAMLTSTSQDPEVLEAAWQFIKFTTSGAGAAAVALTTGYVPPNKVANELLMEDFYAKNPNKLTAVNQLPLLSEWFAYPGDNGLAVTQVIEDYLEAIFVGDATDMEELRDEMVEEVNALLPR</sequence>
<dbReference type="AlphaFoldDB" id="A0A1G7RAR3"/>
<reference evidence="4 5" key="1">
    <citation type="submission" date="2016-10" db="EMBL/GenBank/DDBJ databases">
        <authorList>
            <person name="de Groot N.N."/>
        </authorList>
    </citation>
    <scope>NUCLEOTIDE SEQUENCE [LARGE SCALE GENOMIC DNA]</scope>
    <source>
        <strain evidence="4 5">DSM 27375</strain>
    </source>
</reference>
<dbReference type="Pfam" id="PF13416">
    <property type="entry name" value="SBP_bac_8"/>
    <property type="match status" value="1"/>
</dbReference>
<evidence type="ECO:0000313" key="4">
    <source>
        <dbReference type="EMBL" id="SDG07842.1"/>
    </source>
</evidence>